<organism evidence="1 2">
    <name type="scientific">Marispirochaeta aestuarii</name>
    <dbReference type="NCBI Taxonomy" id="1963862"/>
    <lineage>
        <taxon>Bacteria</taxon>
        <taxon>Pseudomonadati</taxon>
        <taxon>Spirochaetota</taxon>
        <taxon>Spirochaetia</taxon>
        <taxon>Spirochaetales</taxon>
        <taxon>Spirochaetaceae</taxon>
        <taxon>Marispirochaeta</taxon>
    </lineage>
</organism>
<dbReference type="EMBL" id="MWQY01000004">
    <property type="protein sequence ID" value="ORC36897.1"/>
    <property type="molecule type" value="Genomic_DNA"/>
</dbReference>
<evidence type="ECO:0000313" key="2">
    <source>
        <dbReference type="Proteomes" id="UP000192343"/>
    </source>
</evidence>
<dbReference type="STRING" id="1963862.B4O97_04540"/>
<sequence>MDADRFYRRMLKIAKEKSSEEERLDWIRDAFVEGLPPLPGEMGIDLFWEIADLLDMRSTLQEQRPREEFLQLAVILTQVVELFREEFGATEGEFPDGLWEIVRDCVNDYALELDEDLLNYLMGLVLDHGKI</sequence>
<protein>
    <submittedName>
        <fullName evidence="1">Uncharacterized protein</fullName>
    </submittedName>
</protein>
<keyword evidence="2" id="KW-1185">Reference proteome</keyword>
<accession>A0A1Y1S279</accession>
<comment type="caution">
    <text evidence="1">The sequence shown here is derived from an EMBL/GenBank/DDBJ whole genome shotgun (WGS) entry which is preliminary data.</text>
</comment>
<dbReference type="Proteomes" id="UP000192343">
    <property type="component" value="Unassembled WGS sequence"/>
</dbReference>
<gene>
    <name evidence="1" type="ORF">B4O97_04540</name>
</gene>
<evidence type="ECO:0000313" key="1">
    <source>
        <dbReference type="EMBL" id="ORC36897.1"/>
    </source>
</evidence>
<proteinExistence type="predicted"/>
<dbReference type="OrthoDB" id="9847901at2"/>
<reference evidence="1 2" key="1">
    <citation type="submission" date="2017-03" db="EMBL/GenBank/DDBJ databases">
        <title>Draft Genome sequence of Marispirochaeta sp. strain JC444.</title>
        <authorList>
            <person name="Shivani Y."/>
            <person name="Subhash Y."/>
            <person name="Sasikala C."/>
            <person name="Ramana C."/>
        </authorList>
    </citation>
    <scope>NUCLEOTIDE SEQUENCE [LARGE SCALE GENOMIC DNA]</scope>
    <source>
        <strain evidence="1 2">JC444</strain>
    </source>
</reference>
<name>A0A1Y1S279_9SPIO</name>
<dbReference type="AlphaFoldDB" id="A0A1Y1S279"/>
<dbReference type="RefSeq" id="WP_083048744.1">
    <property type="nucleotide sequence ID" value="NZ_MWQY01000004.1"/>
</dbReference>